<dbReference type="AlphaFoldDB" id="A0A437GWH2"/>
<keyword evidence="7 9" id="KW-0811">Translocation</keyword>
<keyword evidence="8 9" id="KW-0472">Membrane</keyword>
<dbReference type="PANTHER" id="PTHR33162:SF1">
    <property type="entry name" value="SEC-INDEPENDENT PROTEIN TRANSLOCASE PROTEIN TATA, CHLOROPLASTIC"/>
    <property type="match status" value="1"/>
</dbReference>
<feature type="compositionally biased region" description="Basic and acidic residues" evidence="10">
    <location>
        <begin position="131"/>
        <end position="140"/>
    </location>
</feature>
<dbReference type="RefSeq" id="WP_127612871.1">
    <property type="nucleotide sequence ID" value="NZ_RXOL01000004.1"/>
</dbReference>
<gene>
    <name evidence="9 12" type="primary">tatB</name>
    <name evidence="12" type="ORF">EKN06_10515</name>
</gene>
<keyword evidence="4 9" id="KW-0812">Transmembrane</keyword>
<evidence type="ECO:0000256" key="7">
    <source>
        <dbReference type="ARBA" id="ARBA00023010"/>
    </source>
</evidence>
<dbReference type="InterPro" id="IPR003369">
    <property type="entry name" value="TatA/B/E"/>
</dbReference>
<proteinExistence type="inferred from homology"/>
<organism evidence="12 13">
    <name type="scientific">Croceicoccus ponticola</name>
    <dbReference type="NCBI Taxonomy" id="2217664"/>
    <lineage>
        <taxon>Bacteria</taxon>
        <taxon>Pseudomonadati</taxon>
        <taxon>Pseudomonadota</taxon>
        <taxon>Alphaproteobacteria</taxon>
        <taxon>Sphingomonadales</taxon>
        <taxon>Erythrobacteraceae</taxon>
        <taxon>Croceicoccus</taxon>
    </lineage>
</organism>
<dbReference type="GO" id="GO:0033281">
    <property type="term" value="C:TAT protein transport complex"/>
    <property type="evidence" value="ECO:0007669"/>
    <property type="project" value="UniProtKB-UniRule"/>
</dbReference>
<evidence type="ECO:0000256" key="9">
    <source>
        <dbReference type="HAMAP-Rule" id="MF_00237"/>
    </source>
</evidence>
<keyword evidence="3 9" id="KW-1003">Cell membrane</keyword>
<comment type="caution">
    <text evidence="12">The sequence shown here is derived from an EMBL/GenBank/DDBJ whole genome shotgun (WGS) entry which is preliminary data.</text>
</comment>
<dbReference type="Proteomes" id="UP000283003">
    <property type="component" value="Unassembled WGS sequence"/>
</dbReference>
<accession>A0A437GWH2</accession>
<name>A0A437GWH2_9SPHN</name>
<evidence type="ECO:0000256" key="3">
    <source>
        <dbReference type="ARBA" id="ARBA00022475"/>
    </source>
</evidence>
<comment type="subcellular location">
    <subcellularLocation>
        <location evidence="9">Cell membrane</location>
        <topology evidence="9">Single-pass membrane protein</topology>
    </subcellularLocation>
    <subcellularLocation>
        <location evidence="1">Membrane</location>
        <topology evidence="1">Single-pass membrane protein</topology>
    </subcellularLocation>
</comment>
<feature type="compositionally biased region" description="Pro residues" evidence="10">
    <location>
        <begin position="111"/>
        <end position="120"/>
    </location>
</feature>
<comment type="similarity">
    <text evidence="9">Belongs to the TatB family.</text>
</comment>
<dbReference type="HAMAP" id="MF_00237">
    <property type="entry name" value="TatB"/>
    <property type="match status" value="1"/>
</dbReference>
<comment type="function">
    <text evidence="9">Part of the twin-arginine translocation (Tat) system that transports large folded proteins containing a characteristic twin-arginine motif in their signal peptide across membranes. Together with TatC, TatB is part of a receptor directly interacting with Tat signal peptides. TatB may form an oligomeric binding site that transiently accommodates folded Tat precursor proteins before their translocation.</text>
</comment>
<evidence type="ECO:0000256" key="10">
    <source>
        <dbReference type="SAM" id="MobiDB-lite"/>
    </source>
</evidence>
<keyword evidence="6 9" id="KW-1133">Transmembrane helix</keyword>
<evidence type="ECO:0000256" key="1">
    <source>
        <dbReference type="ARBA" id="ARBA00004167"/>
    </source>
</evidence>
<dbReference type="Gene3D" id="1.20.5.3310">
    <property type="match status" value="1"/>
</dbReference>
<evidence type="ECO:0000256" key="11">
    <source>
        <dbReference type="SAM" id="Phobius"/>
    </source>
</evidence>
<reference evidence="12 13" key="1">
    <citation type="submission" date="2018-12" db="EMBL/GenBank/DDBJ databases">
        <title>Croceicoccus ponticola sp. nov., a lipolytic bacterium isolated from seawater.</title>
        <authorList>
            <person name="Yoon J.-H."/>
        </authorList>
    </citation>
    <scope>NUCLEOTIDE SEQUENCE [LARGE SCALE GENOMIC DNA]</scope>
    <source>
        <strain evidence="12 13">GM-16</strain>
    </source>
</reference>
<dbReference type="NCBIfam" id="TIGR01410">
    <property type="entry name" value="tatB"/>
    <property type="match status" value="1"/>
</dbReference>
<keyword evidence="2 9" id="KW-0813">Transport</keyword>
<evidence type="ECO:0000256" key="4">
    <source>
        <dbReference type="ARBA" id="ARBA00022692"/>
    </source>
</evidence>
<evidence type="ECO:0000256" key="2">
    <source>
        <dbReference type="ARBA" id="ARBA00022448"/>
    </source>
</evidence>
<sequence length="140" mass="15211">MFDIGATELLLIIVVAVIVIGPKDLPLAMRTAGRWIGKMRKVSGHFRAGLDAIVREAEMEDMQKEWDKRNAEIMAKHPTADPETGRLEHASAEIAEGPVATPESLVDQPAPSAPPAPDPVADPQMEPLPLFDDKRDAAKD</sequence>
<dbReference type="Pfam" id="PF02416">
    <property type="entry name" value="TatA_B_E"/>
    <property type="match status" value="1"/>
</dbReference>
<protein>
    <recommendedName>
        <fullName evidence="9">Sec-independent protein translocase protein TatB</fullName>
    </recommendedName>
</protein>
<feature type="region of interest" description="Disordered" evidence="10">
    <location>
        <begin position="74"/>
        <end position="140"/>
    </location>
</feature>
<evidence type="ECO:0000313" key="13">
    <source>
        <dbReference type="Proteomes" id="UP000283003"/>
    </source>
</evidence>
<keyword evidence="13" id="KW-1185">Reference proteome</keyword>
<feature type="transmembrane region" description="Helical" evidence="11">
    <location>
        <begin position="6"/>
        <end position="25"/>
    </location>
</feature>
<feature type="compositionally biased region" description="Basic and acidic residues" evidence="10">
    <location>
        <begin position="74"/>
        <end position="91"/>
    </location>
</feature>
<dbReference type="PANTHER" id="PTHR33162">
    <property type="entry name" value="SEC-INDEPENDENT PROTEIN TRANSLOCASE PROTEIN TATA, CHLOROPLASTIC"/>
    <property type="match status" value="1"/>
</dbReference>
<evidence type="ECO:0000256" key="6">
    <source>
        <dbReference type="ARBA" id="ARBA00022989"/>
    </source>
</evidence>
<evidence type="ECO:0000256" key="8">
    <source>
        <dbReference type="ARBA" id="ARBA00023136"/>
    </source>
</evidence>
<dbReference type="GO" id="GO:0008320">
    <property type="term" value="F:protein transmembrane transporter activity"/>
    <property type="evidence" value="ECO:0007669"/>
    <property type="project" value="UniProtKB-UniRule"/>
</dbReference>
<comment type="subunit">
    <text evidence="9">The Tat system comprises two distinct complexes: a TatABC complex, containing multiple copies of TatA, TatB and TatC subunits, and a separate TatA complex, containing only TatA subunits. Substrates initially bind to the TatABC complex, which probably triggers association of the separate TatA complex to form the active translocon.</text>
</comment>
<dbReference type="PRINTS" id="PR01506">
    <property type="entry name" value="TATBPROTEIN"/>
</dbReference>
<dbReference type="OrthoDB" id="7206969at2"/>
<dbReference type="GO" id="GO:0043953">
    <property type="term" value="P:protein transport by the Tat complex"/>
    <property type="evidence" value="ECO:0007669"/>
    <property type="project" value="UniProtKB-UniRule"/>
</dbReference>
<evidence type="ECO:0000256" key="5">
    <source>
        <dbReference type="ARBA" id="ARBA00022927"/>
    </source>
</evidence>
<keyword evidence="5 9" id="KW-0653">Protein transport</keyword>
<dbReference type="InterPro" id="IPR018448">
    <property type="entry name" value="TatB"/>
</dbReference>
<dbReference type="EMBL" id="RXOL01000004">
    <property type="protein sequence ID" value="RVQ66449.1"/>
    <property type="molecule type" value="Genomic_DNA"/>
</dbReference>
<evidence type="ECO:0000313" key="12">
    <source>
        <dbReference type="EMBL" id="RVQ66449.1"/>
    </source>
</evidence>